<accession>A0A133VMS7</accession>
<comment type="caution">
    <text evidence="9">The sequence shown here is derived from an EMBL/GenBank/DDBJ whole genome shotgun (WGS) entry which is preliminary data.</text>
</comment>
<sequence>MRVVMSTSKIWKNSIGAISNIIDEGAFNFSSEGVKMEAMDPSHVAMVDFHISSSAFEEYSVDESTSIGLDLIELNKIISRAGKNDEVILEVSDERDRLNLTFMGASTRRFSIPIIDTAEEEIPSPDLDFTAKAKIQAGVIKDGIKDTSLISDNVNVTLSEEEFKMMSESDTGSAETEVSKKEDVVRNLEVNEPSKAMYNIDYLSDIMKASSSGDFTTVRAGKDIPIQIVFSMADGDAKLEFVLAPRVESE</sequence>
<comment type="similarity">
    <text evidence="1 4 5">Belongs to the PCNA family.</text>
</comment>
<dbReference type="PRINTS" id="PR00339">
    <property type="entry name" value="PCNACYCLIN"/>
</dbReference>
<dbReference type="Pfam" id="PF00705">
    <property type="entry name" value="PCNA_N"/>
    <property type="match status" value="1"/>
</dbReference>
<dbReference type="InterPro" id="IPR022649">
    <property type="entry name" value="Pr_cel_nuc_antig_C"/>
</dbReference>
<comment type="subunit">
    <text evidence="4">Homotrimer. The subunits circularize to form a toroid; DNA passes through its center. Replication factor C (RFC) is required to load the toroid on the DNA.</text>
</comment>
<proteinExistence type="inferred from homology"/>
<dbReference type="GO" id="GO:0003677">
    <property type="term" value="F:DNA binding"/>
    <property type="evidence" value="ECO:0007669"/>
    <property type="project" value="UniProtKB-UniRule"/>
</dbReference>
<keyword evidence="10" id="KW-1185">Reference proteome</keyword>
<dbReference type="InterPro" id="IPR000730">
    <property type="entry name" value="Pr_cel_nuc_antig"/>
</dbReference>
<evidence type="ECO:0000256" key="1">
    <source>
        <dbReference type="ARBA" id="ARBA00010462"/>
    </source>
</evidence>
<dbReference type="GO" id="GO:0006272">
    <property type="term" value="P:leading strand elongation"/>
    <property type="evidence" value="ECO:0007669"/>
    <property type="project" value="TreeGrafter"/>
</dbReference>
<dbReference type="Proteomes" id="UP000070263">
    <property type="component" value="Unassembled WGS sequence"/>
</dbReference>
<evidence type="ECO:0000256" key="5">
    <source>
        <dbReference type="RuleBase" id="RU003671"/>
    </source>
</evidence>
<comment type="function">
    <text evidence="4">Sliding clamp subunit that acts as a moving platform for DNA processing. Responsible for tethering the catalytic subunit of DNA polymerase and other proteins to DNA during high-speed replication.</text>
</comment>
<feature type="domain" description="Proliferating cell nuclear antigen PCNA C-terminal" evidence="8">
    <location>
        <begin position="125"/>
        <end position="244"/>
    </location>
</feature>
<evidence type="ECO:0000313" key="10">
    <source>
        <dbReference type="Proteomes" id="UP000070263"/>
    </source>
</evidence>
<dbReference type="InterPro" id="IPR046938">
    <property type="entry name" value="DNA_clamp_sf"/>
</dbReference>
<feature type="domain" description="Proliferating cell nuclear antigen PCNA N-terminal" evidence="7">
    <location>
        <begin position="5"/>
        <end position="109"/>
    </location>
</feature>
<dbReference type="InterPro" id="IPR022659">
    <property type="entry name" value="Pr_cel_nuc_antig_CS"/>
</dbReference>
<evidence type="ECO:0000256" key="3">
    <source>
        <dbReference type="ARBA" id="ARBA00023125"/>
    </source>
</evidence>
<dbReference type="PROSITE" id="PS01251">
    <property type="entry name" value="PCNA_1"/>
    <property type="match status" value="1"/>
</dbReference>
<dbReference type="PANTHER" id="PTHR11352:SF0">
    <property type="entry name" value="PROLIFERATING CELL NUCLEAR ANTIGEN"/>
    <property type="match status" value="1"/>
</dbReference>
<evidence type="ECO:0000256" key="2">
    <source>
        <dbReference type="ARBA" id="ARBA00022705"/>
    </source>
</evidence>
<dbReference type="InterPro" id="IPR022648">
    <property type="entry name" value="Pr_cel_nuc_antig_N"/>
</dbReference>
<dbReference type="AlphaFoldDB" id="A0A133VMS7"/>
<evidence type="ECO:0000256" key="6">
    <source>
        <dbReference type="RuleBase" id="RU003673"/>
    </source>
</evidence>
<dbReference type="GO" id="GO:0006275">
    <property type="term" value="P:regulation of DNA replication"/>
    <property type="evidence" value="ECO:0007669"/>
    <property type="project" value="UniProtKB-UniRule"/>
</dbReference>
<name>A0A133VMS7_9EURY</name>
<dbReference type="Pfam" id="PF02747">
    <property type="entry name" value="PCNA_C"/>
    <property type="match status" value="1"/>
</dbReference>
<dbReference type="HAMAP" id="MF_00317">
    <property type="entry name" value="DNApol_clamp_arch"/>
    <property type="match status" value="1"/>
</dbReference>
<dbReference type="EMBL" id="LHYE01000001">
    <property type="protein sequence ID" value="KXB07752.1"/>
    <property type="molecule type" value="Genomic_DNA"/>
</dbReference>
<dbReference type="GO" id="GO:0030337">
    <property type="term" value="F:DNA polymerase processivity factor activity"/>
    <property type="evidence" value="ECO:0007669"/>
    <property type="project" value="UniProtKB-UniRule"/>
</dbReference>
<organism evidence="9 10">
    <name type="scientific">candidate division MSBL1 archaeon SCGC-AAA382A20</name>
    <dbReference type="NCBI Taxonomy" id="1698280"/>
    <lineage>
        <taxon>Archaea</taxon>
        <taxon>Methanobacteriati</taxon>
        <taxon>Methanobacteriota</taxon>
        <taxon>candidate division MSBL1</taxon>
    </lineage>
</organism>
<keyword evidence="2 4" id="KW-0235">DNA replication</keyword>
<dbReference type="NCBIfam" id="TIGR00590">
    <property type="entry name" value="pcna"/>
    <property type="match status" value="1"/>
</dbReference>
<dbReference type="CDD" id="cd00577">
    <property type="entry name" value="PCNA"/>
    <property type="match status" value="1"/>
</dbReference>
<evidence type="ECO:0000256" key="4">
    <source>
        <dbReference type="HAMAP-Rule" id="MF_00317"/>
    </source>
</evidence>
<evidence type="ECO:0000313" key="9">
    <source>
        <dbReference type="EMBL" id="KXB07752.1"/>
    </source>
</evidence>
<dbReference type="Gene3D" id="3.70.10.10">
    <property type="match status" value="1"/>
</dbReference>
<dbReference type="SUPFAM" id="SSF55979">
    <property type="entry name" value="DNA clamp"/>
    <property type="match status" value="2"/>
</dbReference>
<dbReference type="PANTHER" id="PTHR11352">
    <property type="entry name" value="PROLIFERATING CELL NUCLEAR ANTIGEN"/>
    <property type="match status" value="1"/>
</dbReference>
<reference evidence="9 10" key="1">
    <citation type="journal article" date="2016" name="Sci. Rep.">
        <title>Metabolic traits of an uncultured archaeal lineage -MSBL1- from brine pools of the Red Sea.</title>
        <authorList>
            <person name="Mwirichia R."/>
            <person name="Alam I."/>
            <person name="Rashid M."/>
            <person name="Vinu M."/>
            <person name="Ba-Alawi W."/>
            <person name="Anthony Kamau A."/>
            <person name="Kamanda Ngugi D."/>
            <person name="Goker M."/>
            <person name="Klenk H.P."/>
            <person name="Bajic V."/>
            <person name="Stingl U."/>
        </authorList>
    </citation>
    <scope>NUCLEOTIDE SEQUENCE [LARGE SCALE GENOMIC DNA]</scope>
    <source>
        <strain evidence="9">SCGC-AAA382A20</strain>
    </source>
</reference>
<protein>
    <recommendedName>
        <fullName evidence="4">DNA polymerase sliding clamp</fullName>
    </recommendedName>
    <alternativeName>
        <fullName evidence="4">Proliferating cell nuclear antigen homolog</fullName>
        <shortName evidence="4">PCNA</shortName>
    </alternativeName>
</protein>
<evidence type="ECO:0000259" key="8">
    <source>
        <dbReference type="Pfam" id="PF02747"/>
    </source>
</evidence>
<comment type="function">
    <text evidence="6">Sliding clamp subunit. Responsible for tethering the catalytic subunit of DNA polymerase to DNA during high-speed replication.</text>
</comment>
<keyword evidence="3 4" id="KW-0238">DNA-binding</keyword>
<gene>
    <name evidence="4" type="primary">pcn</name>
    <name evidence="9" type="ORF">AKJ51_00115</name>
</gene>
<evidence type="ECO:0000259" key="7">
    <source>
        <dbReference type="Pfam" id="PF00705"/>
    </source>
</evidence>